<proteinExistence type="predicted"/>
<feature type="non-terminal residue" evidence="2">
    <location>
        <position position="169"/>
    </location>
</feature>
<name>A0A0F4I6C1_9ACTN</name>
<sequence length="169" mass="16720">RAAAGAGGGPEGVLRLEVLGPLAGLRAGPGRIGLERRGESAGFVLTGYDAQGATAPVEPRDLTLDYDRSRWRVTEDGRGGFTVTALVPQASGRLTATVRTTGATAGLALGVGSAAAPLAGFEDAAAWTGPGAAPAEGHPGPGLALEARADAAAAPPRPLPVPELTRALS</sequence>
<gene>
    <name evidence="2" type="ORF">VR44_40520</name>
</gene>
<dbReference type="EMBL" id="JZWV01001767">
    <property type="protein sequence ID" value="KJY16291.1"/>
    <property type="molecule type" value="Genomic_DNA"/>
</dbReference>
<reference evidence="2 3" key="1">
    <citation type="submission" date="2015-02" db="EMBL/GenBank/DDBJ databases">
        <authorList>
            <person name="Ju K.-S."/>
            <person name="Doroghazi J.R."/>
            <person name="Metcalf W."/>
        </authorList>
    </citation>
    <scope>NUCLEOTIDE SEQUENCE [LARGE SCALE GENOMIC DNA]</scope>
    <source>
        <strain evidence="2 3">NRRL ISP-5550</strain>
    </source>
</reference>
<dbReference type="Proteomes" id="UP000033551">
    <property type="component" value="Unassembled WGS sequence"/>
</dbReference>
<organism evidence="2 3">
    <name type="scientific">Streptomyces katrae</name>
    <dbReference type="NCBI Taxonomy" id="68223"/>
    <lineage>
        <taxon>Bacteria</taxon>
        <taxon>Bacillati</taxon>
        <taxon>Actinomycetota</taxon>
        <taxon>Actinomycetes</taxon>
        <taxon>Kitasatosporales</taxon>
        <taxon>Streptomycetaceae</taxon>
        <taxon>Streptomyces</taxon>
    </lineage>
</organism>
<accession>A0A0F4I6C1</accession>
<feature type="non-terminal residue" evidence="2">
    <location>
        <position position="1"/>
    </location>
</feature>
<evidence type="ECO:0000313" key="2">
    <source>
        <dbReference type="EMBL" id="KJY16291.1"/>
    </source>
</evidence>
<dbReference type="AlphaFoldDB" id="A0A0F4I6C1"/>
<evidence type="ECO:0000256" key="1">
    <source>
        <dbReference type="SAM" id="MobiDB-lite"/>
    </source>
</evidence>
<feature type="region of interest" description="Disordered" evidence="1">
    <location>
        <begin position="129"/>
        <end position="169"/>
    </location>
</feature>
<protein>
    <submittedName>
        <fullName evidence="2">Uncharacterized protein</fullName>
    </submittedName>
</protein>
<keyword evidence="3" id="KW-1185">Reference proteome</keyword>
<feature type="compositionally biased region" description="Low complexity" evidence="1">
    <location>
        <begin position="129"/>
        <end position="154"/>
    </location>
</feature>
<comment type="caution">
    <text evidence="2">The sequence shown here is derived from an EMBL/GenBank/DDBJ whole genome shotgun (WGS) entry which is preliminary data.</text>
</comment>
<evidence type="ECO:0000313" key="3">
    <source>
        <dbReference type="Proteomes" id="UP000033551"/>
    </source>
</evidence>